<gene>
    <name evidence="2" type="ORF">Slati_2272700</name>
</gene>
<dbReference type="SUPFAM" id="SSF56672">
    <property type="entry name" value="DNA/RNA polymerases"/>
    <property type="match status" value="1"/>
</dbReference>
<name>A0AAW2WCC5_9LAMI</name>
<accession>A0AAW2WCC5</accession>
<sequence length="238" mass="27048">MKEETPSKKLHVDMRDKKPPFQRVNTVYTPLTVSITQALMVVEGKGLLARPRRGRRSLRGPLQSRRCYIKAVRKGHKRTSDEAPKGTPSSKRGKDLDPEEVLEGTGTPSKIQPAEELLNIEVIPGNPEKTMQICSQMSEKTKKKLIKCLQRNVDIFVWTPQNLEGIDPRVITHHLNIDPSIKPVKQKKRHFRPDKDKIIQAELDKLMAAGHIEEIQFPEMAIQHGPGTQTWGEVENVH</sequence>
<organism evidence="2">
    <name type="scientific">Sesamum latifolium</name>
    <dbReference type="NCBI Taxonomy" id="2727402"/>
    <lineage>
        <taxon>Eukaryota</taxon>
        <taxon>Viridiplantae</taxon>
        <taxon>Streptophyta</taxon>
        <taxon>Embryophyta</taxon>
        <taxon>Tracheophyta</taxon>
        <taxon>Spermatophyta</taxon>
        <taxon>Magnoliopsida</taxon>
        <taxon>eudicotyledons</taxon>
        <taxon>Gunneridae</taxon>
        <taxon>Pentapetalae</taxon>
        <taxon>asterids</taxon>
        <taxon>lamiids</taxon>
        <taxon>Lamiales</taxon>
        <taxon>Pedaliaceae</taxon>
        <taxon>Sesamum</taxon>
    </lineage>
</organism>
<feature type="region of interest" description="Disordered" evidence="1">
    <location>
        <begin position="70"/>
        <end position="110"/>
    </location>
</feature>
<evidence type="ECO:0000313" key="2">
    <source>
        <dbReference type="EMBL" id="KAL0437897.1"/>
    </source>
</evidence>
<dbReference type="Gene3D" id="3.10.10.10">
    <property type="entry name" value="HIV Type 1 Reverse Transcriptase, subunit A, domain 1"/>
    <property type="match status" value="1"/>
</dbReference>
<protein>
    <recommendedName>
        <fullName evidence="3">Reverse transcriptase domain-containing protein</fullName>
    </recommendedName>
</protein>
<reference evidence="2" key="1">
    <citation type="submission" date="2020-06" db="EMBL/GenBank/DDBJ databases">
        <authorList>
            <person name="Li T."/>
            <person name="Hu X."/>
            <person name="Zhang T."/>
            <person name="Song X."/>
            <person name="Zhang H."/>
            <person name="Dai N."/>
            <person name="Sheng W."/>
            <person name="Hou X."/>
            <person name="Wei L."/>
        </authorList>
    </citation>
    <scope>NUCLEOTIDE SEQUENCE</scope>
    <source>
        <strain evidence="2">KEN1</strain>
        <tissue evidence="2">Leaf</tissue>
    </source>
</reference>
<evidence type="ECO:0000256" key="1">
    <source>
        <dbReference type="SAM" id="MobiDB-lite"/>
    </source>
</evidence>
<evidence type="ECO:0008006" key="3">
    <source>
        <dbReference type="Google" id="ProtNLM"/>
    </source>
</evidence>
<dbReference type="EMBL" id="JACGWN010000008">
    <property type="protein sequence ID" value="KAL0437897.1"/>
    <property type="molecule type" value="Genomic_DNA"/>
</dbReference>
<dbReference type="AlphaFoldDB" id="A0AAW2WCC5"/>
<proteinExistence type="predicted"/>
<reference evidence="2" key="2">
    <citation type="journal article" date="2024" name="Plant">
        <title>Genomic evolution and insights into agronomic trait innovations of Sesamum species.</title>
        <authorList>
            <person name="Miao H."/>
            <person name="Wang L."/>
            <person name="Qu L."/>
            <person name="Liu H."/>
            <person name="Sun Y."/>
            <person name="Le M."/>
            <person name="Wang Q."/>
            <person name="Wei S."/>
            <person name="Zheng Y."/>
            <person name="Lin W."/>
            <person name="Duan Y."/>
            <person name="Cao H."/>
            <person name="Xiong S."/>
            <person name="Wang X."/>
            <person name="Wei L."/>
            <person name="Li C."/>
            <person name="Ma Q."/>
            <person name="Ju M."/>
            <person name="Zhao R."/>
            <person name="Li G."/>
            <person name="Mu C."/>
            <person name="Tian Q."/>
            <person name="Mei H."/>
            <person name="Zhang T."/>
            <person name="Gao T."/>
            <person name="Zhang H."/>
        </authorList>
    </citation>
    <scope>NUCLEOTIDE SEQUENCE</scope>
    <source>
        <strain evidence="2">KEN1</strain>
    </source>
</reference>
<dbReference type="InterPro" id="IPR043502">
    <property type="entry name" value="DNA/RNA_pol_sf"/>
</dbReference>
<comment type="caution">
    <text evidence="2">The sequence shown here is derived from an EMBL/GenBank/DDBJ whole genome shotgun (WGS) entry which is preliminary data.</text>
</comment>